<sequence length="488" mass="55867">MKIKQKHVNKESSGSYQYWKENILANHLEENYEILSHPDIVDVYQIDITNGNKKYIDTTDRYIAVTNYLQKSDQYVIKDTDFKFDEMYRIISKPEVTEHPRKRITLDNKIKLSTRRNILDSFLITRIPWFGNLEQTSFLGRLYDLSLLPSLDPRYTTALEDIHKHTFLNNDWSDEWIFTDERFYILHSTDKDFLDFLCLTIHPTVRKESEEITTLLEIYTNNLKRDGFGLEKSEEIAGFPTFKAFEFDIATEVTKTTTTSKPEIKKALVIGCSTYQHSGVLVNPLNDANEMEKILQQLGFEVIKKIDPTQKELKIVIDEFGDVLKGSDVGLFYFAGHGVQVQGLNYLIPIDANLTSEKLVEYDCVEAGRVLAHMEDARTSVNLIVLDACRNNPFERAWGRGIGQRGLATMNAPKGSLIAYSTAPGQTASDGSGNNGLYTEALLNHINGKSTPVNTMFQKVRLEVMQKSREEQIPWESTSLTADFYFNN</sequence>
<dbReference type="Proteomes" id="UP000675047">
    <property type="component" value="Unassembled WGS sequence"/>
</dbReference>
<evidence type="ECO:0000313" key="3">
    <source>
        <dbReference type="EMBL" id="MBP4138413.1"/>
    </source>
</evidence>
<accession>A0A940XFP1</accession>
<organism evidence="3 4">
    <name type="scientific">Flavobacterium geliluteum</name>
    <dbReference type="NCBI Taxonomy" id="2816120"/>
    <lineage>
        <taxon>Bacteria</taxon>
        <taxon>Pseudomonadati</taxon>
        <taxon>Bacteroidota</taxon>
        <taxon>Flavobacteriia</taxon>
        <taxon>Flavobacteriales</taxon>
        <taxon>Flavobacteriaceae</taxon>
        <taxon>Flavobacterium</taxon>
    </lineage>
</organism>
<dbReference type="GO" id="GO:0006508">
    <property type="term" value="P:proteolysis"/>
    <property type="evidence" value="ECO:0007669"/>
    <property type="project" value="InterPro"/>
</dbReference>
<dbReference type="InterPro" id="IPR029030">
    <property type="entry name" value="Caspase-like_dom_sf"/>
</dbReference>
<dbReference type="InterPro" id="IPR052039">
    <property type="entry name" value="Caspase-related_regulators"/>
</dbReference>
<dbReference type="PANTHER" id="PTHR22576">
    <property type="entry name" value="MUCOSA ASSOCIATED LYMPHOID TISSUE LYMPHOMA TRANSLOCATION PROTEIN 1/PARACASPASE"/>
    <property type="match status" value="1"/>
</dbReference>
<comment type="similarity">
    <text evidence="1">Belongs to the peptidase C14A family.</text>
</comment>
<dbReference type="EMBL" id="JAGFBV010000014">
    <property type="protein sequence ID" value="MBP4138413.1"/>
    <property type="molecule type" value="Genomic_DNA"/>
</dbReference>
<dbReference type="PANTHER" id="PTHR22576:SF37">
    <property type="entry name" value="MUCOSA-ASSOCIATED LYMPHOID TISSUE LYMPHOMA TRANSLOCATION PROTEIN 1"/>
    <property type="match status" value="1"/>
</dbReference>
<reference evidence="3 4" key="1">
    <citation type="submission" date="2021-03" db="EMBL/GenBank/DDBJ databases">
        <title>Flavobacterium Flabelliformis Sp. Nov. And Flavobacterium Geliluteum Sp. Nov., Two Novel Multidrug Resistant Psychrophilic Species Isolated From Antarctica.</title>
        <authorList>
            <person name="Kralova S."/>
            <person name="Busse H.J."/>
            <person name="Bezdicek M."/>
            <person name="Nykrynova M."/>
            <person name="Kroupova E."/>
            <person name="Krsek D."/>
            <person name="Sedlacek I."/>
        </authorList>
    </citation>
    <scope>NUCLEOTIDE SEQUENCE [LARGE SCALE GENOMIC DNA]</scope>
    <source>
        <strain evidence="3 4">P7388</strain>
    </source>
</reference>
<dbReference type="SUPFAM" id="SSF52129">
    <property type="entry name" value="Caspase-like"/>
    <property type="match status" value="1"/>
</dbReference>
<protein>
    <submittedName>
        <fullName evidence="3">Caspase family protein</fullName>
    </submittedName>
</protein>
<dbReference type="Pfam" id="PF00656">
    <property type="entry name" value="Peptidase_C14"/>
    <property type="match status" value="1"/>
</dbReference>
<proteinExistence type="inferred from homology"/>
<evidence type="ECO:0000256" key="1">
    <source>
        <dbReference type="ARBA" id="ARBA00010134"/>
    </source>
</evidence>
<dbReference type="Gene3D" id="3.40.50.1460">
    <property type="match status" value="1"/>
</dbReference>
<dbReference type="SMART" id="SM00115">
    <property type="entry name" value="CASc"/>
    <property type="match status" value="1"/>
</dbReference>
<dbReference type="AlphaFoldDB" id="A0A940XFP1"/>
<dbReference type="InterPro" id="IPR041427">
    <property type="entry name" value="AbiJ-NTD3"/>
</dbReference>
<keyword evidence="4" id="KW-1185">Reference proteome</keyword>
<evidence type="ECO:0000259" key="2">
    <source>
        <dbReference type="PROSITE" id="PS50208"/>
    </source>
</evidence>
<gene>
    <name evidence="3" type="ORF">J3495_09970</name>
</gene>
<dbReference type="GO" id="GO:0004197">
    <property type="term" value="F:cysteine-type endopeptidase activity"/>
    <property type="evidence" value="ECO:0007669"/>
    <property type="project" value="InterPro"/>
</dbReference>
<dbReference type="RefSeq" id="WP_210666408.1">
    <property type="nucleotide sequence ID" value="NZ_JAGFBV010000014.1"/>
</dbReference>
<dbReference type="InterPro" id="IPR011600">
    <property type="entry name" value="Pept_C14_caspase"/>
</dbReference>
<evidence type="ECO:0000313" key="4">
    <source>
        <dbReference type="Proteomes" id="UP000675047"/>
    </source>
</evidence>
<feature type="domain" description="Caspase family p20" evidence="2">
    <location>
        <begin position="263"/>
        <end position="393"/>
    </location>
</feature>
<dbReference type="InterPro" id="IPR001309">
    <property type="entry name" value="Pept_C14_p20"/>
</dbReference>
<dbReference type="InterPro" id="IPR015917">
    <property type="entry name" value="Pept_C14A"/>
</dbReference>
<name>A0A940XFP1_9FLAO</name>
<dbReference type="Pfam" id="PF18860">
    <property type="entry name" value="AbiJ_NTD3"/>
    <property type="match status" value="1"/>
</dbReference>
<comment type="caution">
    <text evidence="3">The sequence shown here is derived from an EMBL/GenBank/DDBJ whole genome shotgun (WGS) entry which is preliminary data.</text>
</comment>
<dbReference type="PROSITE" id="PS50208">
    <property type="entry name" value="CASPASE_P20"/>
    <property type="match status" value="1"/>
</dbReference>